<dbReference type="Pfam" id="PF12706">
    <property type="entry name" value="Lactamase_B_2"/>
    <property type="match status" value="1"/>
</dbReference>
<dbReference type="PANTHER" id="PTHR42663">
    <property type="entry name" value="HYDROLASE C777.06C-RELATED-RELATED"/>
    <property type="match status" value="1"/>
</dbReference>
<protein>
    <submittedName>
        <fullName evidence="3">TaR3</fullName>
    </submittedName>
</protein>
<dbReference type="SMART" id="SM00849">
    <property type="entry name" value="Lactamase_B"/>
    <property type="match status" value="1"/>
</dbReference>
<feature type="compositionally biased region" description="Basic and acidic residues" evidence="1">
    <location>
        <begin position="12"/>
        <end position="28"/>
    </location>
</feature>
<dbReference type="EMBL" id="AAMD01000032">
    <property type="protein sequence ID" value="EAU67480.1"/>
    <property type="molecule type" value="Genomic_DNA"/>
</dbReference>
<dbReference type="CDD" id="cd07715">
    <property type="entry name" value="TaR3-like_MBL-fold"/>
    <property type="match status" value="1"/>
</dbReference>
<feature type="compositionally biased region" description="Basic residues" evidence="1">
    <location>
        <begin position="1"/>
        <end position="11"/>
    </location>
</feature>
<name>Q095W1_STIAD</name>
<dbReference type="PANTHER" id="PTHR42663:SF4">
    <property type="entry name" value="SLL1036 PROTEIN"/>
    <property type="match status" value="1"/>
</dbReference>
<reference evidence="3 4" key="1">
    <citation type="submission" date="2006-04" db="EMBL/GenBank/DDBJ databases">
        <authorList>
            <person name="Nierman W.C."/>
        </authorList>
    </citation>
    <scope>NUCLEOTIDE SEQUENCE [LARGE SCALE GENOMIC DNA]</scope>
    <source>
        <strain evidence="3 4">DW4/3-1</strain>
    </source>
</reference>
<evidence type="ECO:0000256" key="1">
    <source>
        <dbReference type="SAM" id="MobiDB-lite"/>
    </source>
</evidence>
<dbReference type="Proteomes" id="UP000032702">
    <property type="component" value="Unassembled WGS sequence"/>
</dbReference>
<dbReference type="InterPro" id="IPR036866">
    <property type="entry name" value="RibonucZ/Hydroxyglut_hydro"/>
</dbReference>
<sequence length="322" mass="35743">MSSSPRKTRKPKSADKPLRQFRARESLRRSQTAAPAAKGTKPAKTPFHVRFWGVRGSIPSPGPHTRRYGGNTPCVEMGVGDELLIFDLGTGARPLGEHLVAQAKAVQASIFLSHYHYDHLQGLPFFTPIFMPQNAFTFYGSPRNGQCLKEILSGQMTQPYFPVTAEGVFRAQLDYHDVHAGERVTVGSASISTLELNHPGGNLGYRVECDGRSVVYATDIEQSEEGDARFFAFAKGADLLIYDSMYTEDEYCGRHGPARTGWGHSTWQAAVRAANESQAKTLVLFHHDPARDDAGMTRLLRQVRKHRPEAIAAREHMTLHVK</sequence>
<organism evidence="3 4">
    <name type="scientific">Stigmatella aurantiaca (strain DW4/3-1)</name>
    <dbReference type="NCBI Taxonomy" id="378806"/>
    <lineage>
        <taxon>Bacteria</taxon>
        <taxon>Pseudomonadati</taxon>
        <taxon>Myxococcota</taxon>
        <taxon>Myxococcia</taxon>
        <taxon>Myxococcales</taxon>
        <taxon>Cystobacterineae</taxon>
        <taxon>Archangiaceae</taxon>
        <taxon>Stigmatella</taxon>
    </lineage>
</organism>
<feature type="region of interest" description="Disordered" evidence="1">
    <location>
        <begin position="1"/>
        <end position="43"/>
    </location>
</feature>
<gene>
    <name evidence="3" type="ORF">STIAU_6916</name>
</gene>
<dbReference type="SUPFAM" id="SSF56281">
    <property type="entry name" value="Metallo-hydrolase/oxidoreductase"/>
    <property type="match status" value="1"/>
</dbReference>
<evidence type="ECO:0000259" key="2">
    <source>
        <dbReference type="SMART" id="SM00849"/>
    </source>
</evidence>
<feature type="domain" description="Metallo-beta-lactamase" evidence="2">
    <location>
        <begin position="71"/>
        <end position="264"/>
    </location>
</feature>
<evidence type="ECO:0000313" key="3">
    <source>
        <dbReference type="EMBL" id="EAU67480.1"/>
    </source>
</evidence>
<dbReference type="Gene3D" id="3.60.15.10">
    <property type="entry name" value="Ribonuclease Z/Hydroxyacylglutathione hydrolase-like"/>
    <property type="match status" value="1"/>
</dbReference>
<feature type="compositionally biased region" description="Low complexity" evidence="1">
    <location>
        <begin position="32"/>
        <end position="43"/>
    </location>
</feature>
<accession>Q095W1</accession>
<comment type="caution">
    <text evidence="3">The sequence shown here is derived from an EMBL/GenBank/DDBJ whole genome shotgun (WGS) entry which is preliminary data.</text>
</comment>
<evidence type="ECO:0000313" key="4">
    <source>
        <dbReference type="Proteomes" id="UP000032702"/>
    </source>
</evidence>
<proteinExistence type="predicted"/>
<dbReference type="InterPro" id="IPR001279">
    <property type="entry name" value="Metallo-B-lactamas"/>
</dbReference>
<dbReference type="AlphaFoldDB" id="Q095W1"/>